<evidence type="ECO:0000313" key="1">
    <source>
        <dbReference type="EMBL" id="KKN19067.1"/>
    </source>
</evidence>
<gene>
    <name evidence="1" type="ORF">LCGC14_0949570</name>
</gene>
<organism evidence="1">
    <name type="scientific">marine sediment metagenome</name>
    <dbReference type="NCBI Taxonomy" id="412755"/>
    <lineage>
        <taxon>unclassified sequences</taxon>
        <taxon>metagenomes</taxon>
        <taxon>ecological metagenomes</taxon>
    </lineage>
</organism>
<protein>
    <submittedName>
        <fullName evidence="1">Uncharacterized protein</fullName>
    </submittedName>
</protein>
<dbReference type="AlphaFoldDB" id="A0A0F9P3V7"/>
<accession>A0A0F9P3V7</accession>
<name>A0A0F9P3V7_9ZZZZ</name>
<proteinExistence type="predicted"/>
<comment type="caution">
    <text evidence="1">The sequence shown here is derived from an EMBL/GenBank/DDBJ whole genome shotgun (WGS) entry which is preliminary data.</text>
</comment>
<reference evidence="1" key="1">
    <citation type="journal article" date="2015" name="Nature">
        <title>Complex archaea that bridge the gap between prokaryotes and eukaryotes.</title>
        <authorList>
            <person name="Spang A."/>
            <person name="Saw J.H."/>
            <person name="Jorgensen S.L."/>
            <person name="Zaremba-Niedzwiedzka K."/>
            <person name="Martijn J."/>
            <person name="Lind A.E."/>
            <person name="van Eijk R."/>
            <person name="Schleper C."/>
            <person name="Guy L."/>
            <person name="Ettema T.J."/>
        </authorList>
    </citation>
    <scope>NUCLEOTIDE SEQUENCE</scope>
</reference>
<sequence>MKGSFCKDSENHVFCRTLTNDKKWNFYYLSEERVNKCKEIAELVFSIFHDELNPILINKAISPPLEIVKSQIPNTPKLPVKSFNPEIIDKVFTSLINITIFYFPTINISSIHEFASNPENNINFSYKKMKKGSSLIEIDGVEYYLDEFFSFSKKIKKKDFIVICNCPLAYYVELTYISITSHKIQDFMMNQIKESIYNYLAIEKDIGYLLQDPSKIIHRADQFTALANEIMKDFILLIGLHINDNNFKKFKFSNEEINFLIYIQKKKLIRLINSKNLITKFTSDIMLQIIFNLLIIDYLDPNQLESFIKDLKIKDLSSILKSSSNYISLSVKNELTIDILLNFLNNIFDYINTLGVAY</sequence>
<dbReference type="EMBL" id="LAZR01003370">
    <property type="protein sequence ID" value="KKN19067.1"/>
    <property type="molecule type" value="Genomic_DNA"/>
</dbReference>